<dbReference type="Gene3D" id="3.40.50.720">
    <property type="entry name" value="NAD(P)-binding Rossmann-like Domain"/>
    <property type="match status" value="1"/>
</dbReference>
<organism evidence="4 7">
    <name type="scientific">Rotaria sordida</name>
    <dbReference type="NCBI Taxonomy" id="392033"/>
    <lineage>
        <taxon>Eukaryota</taxon>
        <taxon>Metazoa</taxon>
        <taxon>Spiralia</taxon>
        <taxon>Gnathifera</taxon>
        <taxon>Rotifera</taxon>
        <taxon>Eurotatoria</taxon>
        <taxon>Bdelloidea</taxon>
        <taxon>Philodinida</taxon>
        <taxon>Philodinidae</taxon>
        <taxon>Rotaria</taxon>
    </lineage>
</organism>
<accession>A0A815GU90</accession>
<evidence type="ECO:0000313" key="4">
    <source>
        <dbReference type="EMBL" id="CAF1345028.1"/>
    </source>
</evidence>
<proteinExistence type="inferred from homology"/>
<dbReference type="PANTHER" id="PTHR42879:SF2">
    <property type="entry name" value="3-OXOACYL-[ACYL-CARRIER-PROTEIN] REDUCTASE FABG"/>
    <property type="match status" value="1"/>
</dbReference>
<dbReference type="InterPro" id="IPR002347">
    <property type="entry name" value="SDR_fam"/>
</dbReference>
<dbReference type="Proteomes" id="UP000663889">
    <property type="component" value="Unassembled WGS sequence"/>
</dbReference>
<dbReference type="InterPro" id="IPR036291">
    <property type="entry name" value="NAD(P)-bd_dom_sf"/>
</dbReference>
<protein>
    <recommendedName>
        <fullName evidence="2">3-oxoacyl-[acyl-carrier-protein] reductase</fullName>
        <ecNumber evidence="2">1.1.1.100</ecNumber>
    </recommendedName>
</protein>
<sequence length="88" mass="9257">MSRNALVTGAARGIGRAIALRLARDGLNVAVNDIKASSSDLNKVQQEIENMGRKSVAITADVSVDKAVETMMQNATKGLGTNNTGRSR</sequence>
<dbReference type="EC" id="1.1.1.100" evidence="2"/>
<dbReference type="SUPFAM" id="SSF51735">
    <property type="entry name" value="NAD(P)-binding Rossmann-fold domains"/>
    <property type="match status" value="1"/>
</dbReference>
<dbReference type="EMBL" id="CAJNOU010002732">
    <property type="protein sequence ID" value="CAF1345028.1"/>
    <property type="molecule type" value="Genomic_DNA"/>
</dbReference>
<dbReference type="Proteomes" id="UP000663874">
    <property type="component" value="Unassembled WGS sequence"/>
</dbReference>
<gene>
    <name evidence="6" type="ORF">FNK824_LOCUS16836</name>
    <name evidence="5" type="ORF">OTI717_LOCUS18341</name>
    <name evidence="4" type="ORF">SEV965_LOCUS28550</name>
</gene>
<evidence type="ECO:0000256" key="1">
    <source>
        <dbReference type="ARBA" id="ARBA00006484"/>
    </source>
</evidence>
<evidence type="ECO:0000313" key="7">
    <source>
        <dbReference type="Proteomes" id="UP000663889"/>
    </source>
</evidence>
<dbReference type="AlphaFoldDB" id="A0A815GU90"/>
<comment type="similarity">
    <text evidence="1">Belongs to the short-chain dehydrogenases/reductases (SDR) family.</text>
</comment>
<name>A0A815GU90_9BILA</name>
<evidence type="ECO:0000256" key="2">
    <source>
        <dbReference type="ARBA" id="ARBA00012948"/>
    </source>
</evidence>
<reference evidence="4" key="1">
    <citation type="submission" date="2021-02" db="EMBL/GenBank/DDBJ databases">
        <authorList>
            <person name="Nowell W R."/>
        </authorList>
    </citation>
    <scope>NUCLEOTIDE SEQUENCE</scope>
</reference>
<evidence type="ECO:0000313" key="6">
    <source>
        <dbReference type="EMBL" id="CAF3832439.1"/>
    </source>
</evidence>
<comment type="catalytic activity">
    <reaction evidence="3">
        <text>a (3R)-hydroxyacyl-[ACP] + NADP(+) = a 3-oxoacyl-[ACP] + NADPH + H(+)</text>
        <dbReference type="Rhea" id="RHEA:17397"/>
        <dbReference type="Rhea" id="RHEA-COMP:9916"/>
        <dbReference type="Rhea" id="RHEA-COMP:9945"/>
        <dbReference type="ChEBI" id="CHEBI:15378"/>
        <dbReference type="ChEBI" id="CHEBI:57783"/>
        <dbReference type="ChEBI" id="CHEBI:58349"/>
        <dbReference type="ChEBI" id="CHEBI:78776"/>
        <dbReference type="ChEBI" id="CHEBI:78827"/>
        <dbReference type="EC" id="1.1.1.100"/>
    </reaction>
</comment>
<evidence type="ECO:0000256" key="3">
    <source>
        <dbReference type="ARBA" id="ARBA00048508"/>
    </source>
</evidence>
<dbReference type="PANTHER" id="PTHR42879">
    <property type="entry name" value="3-OXOACYL-(ACYL-CARRIER-PROTEIN) REDUCTASE"/>
    <property type="match status" value="1"/>
</dbReference>
<dbReference type="GO" id="GO:0004316">
    <property type="term" value="F:3-oxoacyl-[acyl-carrier-protein] reductase (NADPH) activity"/>
    <property type="evidence" value="ECO:0007669"/>
    <property type="project" value="UniProtKB-EC"/>
</dbReference>
<evidence type="ECO:0000313" key="5">
    <source>
        <dbReference type="EMBL" id="CAF3802194.1"/>
    </source>
</evidence>
<comment type="caution">
    <text evidence="4">The sequence shown here is derived from an EMBL/GenBank/DDBJ whole genome shotgun (WGS) entry which is preliminary data.</text>
</comment>
<dbReference type="EMBL" id="CAJOBE010002600">
    <property type="protein sequence ID" value="CAF3832439.1"/>
    <property type="molecule type" value="Genomic_DNA"/>
</dbReference>
<dbReference type="InterPro" id="IPR050259">
    <property type="entry name" value="SDR"/>
</dbReference>
<dbReference type="Pfam" id="PF00106">
    <property type="entry name" value="adh_short"/>
    <property type="match status" value="1"/>
</dbReference>
<dbReference type="EMBL" id="CAJOAX010002522">
    <property type="protein sequence ID" value="CAF3802194.1"/>
    <property type="molecule type" value="Genomic_DNA"/>
</dbReference>
<dbReference type="Proteomes" id="UP000663823">
    <property type="component" value="Unassembled WGS sequence"/>
</dbReference>